<dbReference type="Pfam" id="PF11967">
    <property type="entry name" value="RecO_N"/>
    <property type="match status" value="1"/>
</dbReference>
<dbReference type="RefSeq" id="WP_006011710.1">
    <property type="nucleotide sequence ID" value="NZ_AUAV01000014.1"/>
</dbReference>
<name>K6ZFK2_9ALTE</name>
<dbReference type="GO" id="GO:0006302">
    <property type="term" value="P:double-strand break repair"/>
    <property type="evidence" value="ECO:0007669"/>
    <property type="project" value="TreeGrafter"/>
</dbReference>
<keyword evidence="5 8" id="KW-0233">DNA recombination</keyword>
<dbReference type="InterPro" id="IPR003717">
    <property type="entry name" value="RecO"/>
</dbReference>
<accession>K6ZFK2</accession>
<evidence type="ECO:0000313" key="10">
    <source>
        <dbReference type="EMBL" id="GAC29142.1"/>
    </source>
</evidence>
<dbReference type="GO" id="GO:0006310">
    <property type="term" value="P:DNA recombination"/>
    <property type="evidence" value="ECO:0007669"/>
    <property type="project" value="UniProtKB-UniRule"/>
</dbReference>
<organism evidence="10 11">
    <name type="scientific">Brumicola pallidula DSM 14239 = ACAM 615</name>
    <dbReference type="NCBI Taxonomy" id="1121922"/>
    <lineage>
        <taxon>Bacteria</taxon>
        <taxon>Pseudomonadati</taxon>
        <taxon>Pseudomonadota</taxon>
        <taxon>Gammaproteobacteria</taxon>
        <taxon>Alteromonadales</taxon>
        <taxon>Alteromonadaceae</taxon>
        <taxon>Brumicola</taxon>
    </lineage>
</organism>
<dbReference type="PANTHER" id="PTHR33991">
    <property type="entry name" value="DNA REPAIR PROTEIN RECO"/>
    <property type="match status" value="1"/>
</dbReference>
<proteinExistence type="inferred from homology"/>
<evidence type="ECO:0000259" key="9">
    <source>
        <dbReference type="Pfam" id="PF11967"/>
    </source>
</evidence>
<evidence type="ECO:0000256" key="8">
    <source>
        <dbReference type="HAMAP-Rule" id="MF_00201"/>
    </source>
</evidence>
<evidence type="ECO:0000256" key="4">
    <source>
        <dbReference type="ARBA" id="ARBA00022763"/>
    </source>
</evidence>
<dbReference type="EMBL" id="BAEQ01000042">
    <property type="protein sequence ID" value="GAC29142.1"/>
    <property type="molecule type" value="Genomic_DNA"/>
</dbReference>
<keyword evidence="11" id="KW-1185">Reference proteome</keyword>
<protein>
    <recommendedName>
        <fullName evidence="3 8">DNA repair protein RecO</fullName>
    </recommendedName>
    <alternativeName>
        <fullName evidence="7 8">Recombination protein O</fullName>
    </alternativeName>
</protein>
<dbReference type="SUPFAM" id="SSF50249">
    <property type="entry name" value="Nucleic acid-binding proteins"/>
    <property type="match status" value="1"/>
</dbReference>
<evidence type="ECO:0000256" key="5">
    <source>
        <dbReference type="ARBA" id="ARBA00023172"/>
    </source>
</evidence>
<dbReference type="Proteomes" id="UP000006251">
    <property type="component" value="Unassembled WGS sequence"/>
</dbReference>
<dbReference type="InterPro" id="IPR037278">
    <property type="entry name" value="ARFGAP/RecO"/>
</dbReference>
<dbReference type="NCBIfam" id="TIGR00613">
    <property type="entry name" value="reco"/>
    <property type="match status" value="1"/>
</dbReference>
<comment type="function">
    <text evidence="1 8">Involved in DNA repair and RecF pathway recombination.</text>
</comment>
<gene>
    <name evidence="8 10" type="primary">recO</name>
    <name evidence="10" type="ORF">GPAL_2281</name>
</gene>
<dbReference type="AlphaFoldDB" id="K6ZFK2"/>
<dbReference type="Gene3D" id="2.40.50.140">
    <property type="entry name" value="Nucleic acid-binding proteins"/>
    <property type="match status" value="1"/>
</dbReference>
<comment type="similarity">
    <text evidence="2 8">Belongs to the RecO family.</text>
</comment>
<dbReference type="PANTHER" id="PTHR33991:SF1">
    <property type="entry name" value="DNA REPAIR PROTEIN RECO"/>
    <property type="match status" value="1"/>
</dbReference>
<sequence length="240" mass="27547">MNKDIYDGYVLHRRPYRETSLIVDFFTLQNGRVSAMAKGARRPKSDKKSVLQPLQAVNFELVGRGTLRNLSRIESTSRSYLLSQQSLFCVFYLNEVLNRALPESEPFTRLFQQYELSLNMLQRLSTEGGELVDIEPILRNFEFVLLEELGYFPDFTYDSQNELEIVPDKSYSLMNEIGFVECDQNLSFAISGEDILAINNNDWKSSSLKAAKKISRIALHPILGDKPIKSRELFSTKITI</sequence>
<dbReference type="OrthoDB" id="9804792at2"/>
<evidence type="ECO:0000256" key="1">
    <source>
        <dbReference type="ARBA" id="ARBA00003065"/>
    </source>
</evidence>
<feature type="domain" description="DNA replication/recombination mediator RecO N-terminal" evidence="9">
    <location>
        <begin position="6"/>
        <end position="75"/>
    </location>
</feature>
<dbReference type="InterPro" id="IPR022572">
    <property type="entry name" value="DNA_rep/recomb_RecO_N"/>
</dbReference>
<evidence type="ECO:0000256" key="2">
    <source>
        <dbReference type="ARBA" id="ARBA00007452"/>
    </source>
</evidence>
<dbReference type="Pfam" id="PF02565">
    <property type="entry name" value="RecO_C"/>
    <property type="match status" value="1"/>
</dbReference>
<evidence type="ECO:0000313" key="11">
    <source>
        <dbReference type="Proteomes" id="UP000006251"/>
    </source>
</evidence>
<keyword evidence="6 8" id="KW-0234">DNA repair</keyword>
<comment type="caution">
    <text evidence="10">The sequence shown here is derived from an EMBL/GenBank/DDBJ whole genome shotgun (WGS) entry which is preliminary data.</text>
</comment>
<dbReference type="Gene3D" id="1.20.1440.120">
    <property type="entry name" value="Recombination protein O, C-terminal domain"/>
    <property type="match status" value="1"/>
</dbReference>
<evidence type="ECO:0000256" key="6">
    <source>
        <dbReference type="ARBA" id="ARBA00023204"/>
    </source>
</evidence>
<evidence type="ECO:0000256" key="7">
    <source>
        <dbReference type="ARBA" id="ARBA00033409"/>
    </source>
</evidence>
<dbReference type="InterPro" id="IPR012340">
    <property type="entry name" value="NA-bd_OB-fold"/>
</dbReference>
<reference evidence="11" key="1">
    <citation type="journal article" date="2014" name="Environ. Microbiol.">
        <title>Comparative genomics of the marine bacterial genus Glaciecola reveals the high degree of genomic diversity and genomic characteristic for cold adaptation.</title>
        <authorList>
            <person name="Qin Q.L."/>
            <person name="Xie B.B."/>
            <person name="Yu Y."/>
            <person name="Shu Y.L."/>
            <person name="Rong J.C."/>
            <person name="Zhang Y.J."/>
            <person name="Zhao D.L."/>
            <person name="Chen X.L."/>
            <person name="Zhang X.Y."/>
            <person name="Chen B."/>
            <person name="Zhou B.C."/>
            <person name="Zhang Y.Z."/>
        </authorList>
    </citation>
    <scope>NUCLEOTIDE SEQUENCE [LARGE SCALE GENOMIC DNA]</scope>
    <source>
        <strain evidence="11">ACAM 615</strain>
    </source>
</reference>
<evidence type="ECO:0000256" key="3">
    <source>
        <dbReference type="ARBA" id="ARBA00021310"/>
    </source>
</evidence>
<dbReference type="InterPro" id="IPR042242">
    <property type="entry name" value="RecO_C"/>
</dbReference>
<dbReference type="STRING" id="1121922.GCA_000428905_02660"/>
<dbReference type="GO" id="GO:0043590">
    <property type="term" value="C:bacterial nucleoid"/>
    <property type="evidence" value="ECO:0007669"/>
    <property type="project" value="TreeGrafter"/>
</dbReference>
<dbReference type="SUPFAM" id="SSF57863">
    <property type="entry name" value="ArfGap/RecO-like zinc finger"/>
    <property type="match status" value="1"/>
</dbReference>
<dbReference type="HAMAP" id="MF_00201">
    <property type="entry name" value="RecO"/>
    <property type="match status" value="1"/>
</dbReference>
<keyword evidence="4 8" id="KW-0227">DNA damage</keyword>